<keyword evidence="2" id="KW-0288">FMN</keyword>
<proteinExistence type="inferred from homology"/>
<dbReference type="OrthoDB" id="2837at2157"/>
<dbReference type="CDD" id="cd02808">
    <property type="entry name" value="GltS_FMN"/>
    <property type="match status" value="1"/>
</dbReference>
<feature type="domain" description="Glutamate synthase" evidence="3">
    <location>
        <begin position="109"/>
        <end position="456"/>
    </location>
</feature>
<dbReference type="Pfam" id="PF10967">
    <property type="entry name" value="DUF2769"/>
    <property type="match status" value="1"/>
</dbReference>
<sequence>MAAVQDTRENREKCLCPGCPSYPHDCEGEILYCGMGKSDCDIKARGCNCSNCPVYYEYKLNGLFFCDKEEVGLSGFVMRKKRSDEDGSFYQGIVNIKDIANTGESIPCSMGSLKKLPFSLDDLHFVPAQVDRIPLNRDEEVNTAIVIGSRKPLRASTPIMITGMSFGAVSKNVRQVIALTAAQLKMAFNSGEGGILEDEIKIAKDFYIGQYATGRFGVGEELLKKVAAVEIRFSQGAYPGKGSYLPASKMTPEVAKARGLKRGEAAYSPAHHPDMTTPQHVKDKVSWLRDITGGVPIGAKIGCGNIENDLRVLVDAGVDFIALDGFGGGTGATELYVRENVGIPIFAALPRAFKYLTELGVKDRIFLIAGGDLRTSADFAKCLALGADAVYIGTPALIAMNCEQYRICYTGLCPTGVTTHNPVLLTQLNVEKGVEKLTNFIEVSTREIANLARIVGKDDINKLDSNDLVSMNRELAAITGTRWMNWGVY</sequence>
<comment type="catalytic activity">
    <reaction evidence="2">
        <text>2 L-glutamate + NADP(+) = L-glutamine + 2-oxoglutarate + NADPH + H(+)</text>
        <dbReference type="Rhea" id="RHEA:15501"/>
        <dbReference type="ChEBI" id="CHEBI:15378"/>
        <dbReference type="ChEBI" id="CHEBI:16810"/>
        <dbReference type="ChEBI" id="CHEBI:29985"/>
        <dbReference type="ChEBI" id="CHEBI:57783"/>
        <dbReference type="ChEBI" id="CHEBI:58349"/>
        <dbReference type="ChEBI" id="CHEBI:58359"/>
        <dbReference type="EC" id="1.4.1.13"/>
    </reaction>
</comment>
<dbReference type="InterPro" id="IPR020075">
    <property type="entry name" value="Uncharacterised_AF2234"/>
</dbReference>
<dbReference type="AlphaFoldDB" id="A0A284VJZ8"/>
<comment type="similarity">
    <text evidence="1 2">Belongs to the glutamate synthase family.</text>
</comment>
<keyword evidence="5" id="KW-1185">Reference proteome</keyword>
<dbReference type="Pfam" id="PF01645">
    <property type="entry name" value="Glu_synthase"/>
    <property type="match status" value="1"/>
</dbReference>
<dbReference type="PANTHER" id="PTHR43819:SF1">
    <property type="entry name" value="ARCHAEAL-TYPE GLUTAMATE SYNTHASE [NADPH]"/>
    <property type="match status" value="1"/>
</dbReference>
<accession>A0A284VJZ8</accession>
<dbReference type="RefSeq" id="WP_096203957.1">
    <property type="nucleotide sequence ID" value="NZ_FZMP01000029.1"/>
</dbReference>
<evidence type="ECO:0000259" key="3">
    <source>
        <dbReference type="Pfam" id="PF01645"/>
    </source>
</evidence>
<dbReference type="GO" id="GO:0006537">
    <property type="term" value="P:glutamate biosynthetic process"/>
    <property type="evidence" value="ECO:0007669"/>
    <property type="project" value="UniProtKB-KW"/>
</dbReference>
<dbReference type="EMBL" id="FZMP01000029">
    <property type="protein sequence ID" value="SNQ59616.1"/>
    <property type="molecule type" value="Genomic_DNA"/>
</dbReference>
<dbReference type="Gene3D" id="3.20.20.70">
    <property type="entry name" value="Aldolase class I"/>
    <property type="match status" value="1"/>
</dbReference>
<keyword evidence="2" id="KW-0285">Flavoprotein</keyword>
<dbReference type="STRING" id="1392998.ANME2D_02145"/>
<keyword evidence="2 4" id="KW-0560">Oxidoreductase</keyword>
<dbReference type="Proteomes" id="UP000218615">
    <property type="component" value="Unassembled WGS sequence"/>
</dbReference>
<dbReference type="SUPFAM" id="SSF51395">
    <property type="entry name" value="FMN-linked oxidoreductases"/>
    <property type="match status" value="1"/>
</dbReference>
<dbReference type="InterPro" id="IPR024188">
    <property type="entry name" value="GltB"/>
</dbReference>
<evidence type="ECO:0000313" key="4">
    <source>
        <dbReference type="EMBL" id="SNQ59616.1"/>
    </source>
</evidence>
<dbReference type="PIRSF" id="PIRSF006429">
    <property type="entry name" value="GOGAT_lg_2"/>
    <property type="match status" value="1"/>
</dbReference>
<evidence type="ECO:0000313" key="5">
    <source>
        <dbReference type="Proteomes" id="UP000218615"/>
    </source>
</evidence>
<keyword evidence="2" id="KW-0028">Amino-acid biosynthesis</keyword>
<evidence type="ECO:0000256" key="2">
    <source>
        <dbReference type="PIRNR" id="PIRNR006429"/>
    </source>
</evidence>
<dbReference type="PANTHER" id="PTHR43819">
    <property type="entry name" value="ARCHAEAL-TYPE GLUTAMATE SYNTHASE [NADPH]"/>
    <property type="match status" value="1"/>
</dbReference>
<dbReference type="InterPro" id="IPR013785">
    <property type="entry name" value="Aldolase_TIM"/>
</dbReference>
<dbReference type="InterPro" id="IPR002932">
    <property type="entry name" value="Glu_synthdom"/>
</dbReference>
<dbReference type="EC" id="1.4.1.13" evidence="2"/>
<name>A0A284VJZ8_9EURY</name>
<keyword evidence="2" id="KW-0521">NADP</keyword>
<reference evidence="5" key="1">
    <citation type="submission" date="2017-06" db="EMBL/GenBank/DDBJ databases">
        <authorList>
            <person name="Cremers G."/>
        </authorList>
    </citation>
    <scope>NUCLEOTIDE SEQUENCE [LARGE SCALE GENOMIC DNA]</scope>
</reference>
<protein>
    <recommendedName>
        <fullName evidence="2">Archaeal glutamate synthase [NADPH]</fullName>
        <ecNumber evidence="2">1.4.1.13</ecNumber>
    </recommendedName>
</protein>
<organism evidence="4 5">
    <name type="scientific">Candidatus Methanoperedens nitratireducens</name>
    <dbReference type="NCBI Taxonomy" id="1392998"/>
    <lineage>
        <taxon>Archaea</taxon>
        <taxon>Methanobacteriati</taxon>
        <taxon>Methanobacteriota</taxon>
        <taxon>Stenosarchaea group</taxon>
        <taxon>Methanomicrobia</taxon>
        <taxon>Methanosarcinales</taxon>
        <taxon>ANME-2 cluster</taxon>
        <taxon>Candidatus Methanoperedentaceae</taxon>
        <taxon>Candidatus Methanoperedens</taxon>
    </lineage>
</organism>
<gene>
    <name evidence="4" type="ORF">MNV_1240014</name>
</gene>
<keyword evidence="2" id="KW-0314">Glutamate biosynthesis</keyword>
<comment type="cofactor">
    <cofactor evidence="2">
        <name>FMN</name>
        <dbReference type="ChEBI" id="CHEBI:58210"/>
    </cofactor>
</comment>
<evidence type="ECO:0000256" key="1">
    <source>
        <dbReference type="ARBA" id="ARBA00009716"/>
    </source>
</evidence>
<dbReference type="GO" id="GO:0004355">
    <property type="term" value="F:glutamate synthase (NADPH) activity"/>
    <property type="evidence" value="ECO:0007669"/>
    <property type="project" value="UniProtKB-EC"/>
</dbReference>